<dbReference type="GO" id="GO:0005524">
    <property type="term" value="F:ATP binding"/>
    <property type="evidence" value="ECO:0007669"/>
    <property type="project" value="UniProtKB-KW"/>
</dbReference>
<keyword evidence="3 11" id="KW-0548">Nucleotidyltransferase</keyword>
<feature type="domain" description="AAA+ ATPase" evidence="13">
    <location>
        <begin position="38"/>
        <end position="186"/>
    </location>
</feature>
<protein>
    <recommendedName>
        <fullName evidence="11">DNA polymerase III subunit gamma/tau</fullName>
        <ecNumber evidence="11">2.7.7.7</ecNumber>
    </recommendedName>
</protein>
<sequence>MEAPLALYRRYRPETFAEVIGQDHVTAPLRNALSNNRVNHAYLFSGPRGCGKTTSARILARAINCEKGPIAEPCGVCKSCTDLARGGPGSIDVIEIDAASHGGVDDARDLRERAFFAPVESRYKIYIIDEAHMVTTQGFNALLKLVEEPPPHLKFIFATTEPDKVIGTIRSRTHHYPFRLVPPKALGDYMATLCEAEGVAIEAAALPLVVRAGAGSVRDSLSVLDQLIGGAGPAGVTYELAVALLGFTPDSLLDACVDGFAAHDSKAVFETVEKVIETGQDPKRFAEDLLRRLRDLVVLSAVPNAVVSGLIEAAEDQGERLQTQAAGIGAAELTRAADIVAAGLLEMRGATAPRLQLELICAKVLLPGADDSTNGIQARLDRMERRLSMGVPAVADAGGYVGSADPAPDAASSRAAARAAAGGQAGAPGQASPGTADAGTADRGQVAGAPVGGDAAGAAVPPPAAAAGSAVSGPAAGTVAASDAARAADTAGGAPGGATGAAGGVPGGAGGAAGAAGSAPGGPGGATGGAVGGPGGATGGAVGGPGGVRGGADAAGSAGGGAGAPGGAGGGVGAASDGPGSGGVAGSAAGGSGSGGADGGSGYA</sequence>
<keyword evidence="9 11" id="KW-0239">DNA-directed DNA polymerase</keyword>
<dbReference type="Pfam" id="PF13177">
    <property type="entry name" value="DNA_pol3_delta2"/>
    <property type="match status" value="1"/>
</dbReference>
<evidence type="ECO:0000256" key="2">
    <source>
        <dbReference type="ARBA" id="ARBA00022679"/>
    </source>
</evidence>
<name>A0A4R4NWD4_9ACTN</name>
<evidence type="ECO:0000256" key="10">
    <source>
        <dbReference type="ARBA" id="ARBA00049244"/>
    </source>
</evidence>
<evidence type="ECO:0000256" key="6">
    <source>
        <dbReference type="ARBA" id="ARBA00022741"/>
    </source>
</evidence>
<evidence type="ECO:0000256" key="8">
    <source>
        <dbReference type="ARBA" id="ARBA00022840"/>
    </source>
</evidence>
<keyword evidence="4 11" id="KW-0235">DNA replication</keyword>
<evidence type="ECO:0000259" key="13">
    <source>
        <dbReference type="SMART" id="SM00382"/>
    </source>
</evidence>
<dbReference type="RefSeq" id="WP_132416273.1">
    <property type="nucleotide sequence ID" value="NZ_SMKA01000474.1"/>
</dbReference>
<dbReference type="OrthoDB" id="9810148at2"/>
<dbReference type="NCBIfam" id="TIGR02397">
    <property type="entry name" value="dnaX_nterm"/>
    <property type="match status" value="1"/>
</dbReference>
<feature type="region of interest" description="Disordered" evidence="12">
    <location>
        <begin position="509"/>
        <end position="604"/>
    </location>
</feature>
<evidence type="ECO:0000256" key="7">
    <source>
        <dbReference type="ARBA" id="ARBA00022833"/>
    </source>
</evidence>
<keyword evidence="5" id="KW-0479">Metal-binding</keyword>
<proteinExistence type="inferred from homology"/>
<accession>A0A4R4NWD4</accession>
<dbReference type="GO" id="GO:0003887">
    <property type="term" value="F:DNA-directed DNA polymerase activity"/>
    <property type="evidence" value="ECO:0007669"/>
    <property type="project" value="UniProtKB-KW"/>
</dbReference>
<dbReference type="InterPro" id="IPR012763">
    <property type="entry name" value="DNA_pol_III_sug/sutau_N"/>
</dbReference>
<evidence type="ECO:0000313" key="15">
    <source>
        <dbReference type="Proteomes" id="UP000295075"/>
    </source>
</evidence>
<gene>
    <name evidence="11" type="primary">dnaX</name>
    <name evidence="14" type="ORF">E1261_44185</name>
</gene>
<comment type="caution">
    <text evidence="14">The sequence shown here is derived from an EMBL/GenBank/DDBJ whole genome shotgun (WGS) entry which is preliminary data.</text>
</comment>
<dbReference type="InterPro" id="IPR027417">
    <property type="entry name" value="P-loop_NTPase"/>
</dbReference>
<dbReference type="Gene3D" id="1.20.272.10">
    <property type="match status" value="1"/>
</dbReference>
<dbReference type="FunFam" id="3.40.50.300:FF:000014">
    <property type="entry name" value="DNA polymerase III subunit gamma/tau"/>
    <property type="match status" value="1"/>
</dbReference>
<comment type="catalytic activity">
    <reaction evidence="10 11">
        <text>DNA(n) + a 2'-deoxyribonucleoside 5'-triphosphate = DNA(n+1) + diphosphate</text>
        <dbReference type="Rhea" id="RHEA:22508"/>
        <dbReference type="Rhea" id="RHEA-COMP:17339"/>
        <dbReference type="Rhea" id="RHEA-COMP:17340"/>
        <dbReference type="ChEBI" id="CHEBI:33019"/>
        <dbReference type="ChEBI" id="CHEBI:61560"/>
        <dbReference type="ChEBI" id="CHEBI:173112"/>
        <dbReference type="EC" id="2.7.7.7"/>
    </reaction>
</comment>
<dbReference type="Gene3D" id="3.40.50.300">
    <property type="entry name" value="P-loop containing nucleotide triphosphate hydrolases"/>
    <property type="match status" value="1"/>
</dbReference>
<dbReference type="GO" id="GO:0006261">
    <property type="term" value="P:DNA-templated DNA replication"/>
    <property type="evidence" value="ECO:0007669"/>
    <property type="project" value="TreeGrafter"/>
</dbReference>
<keyword evidence="6 11" id="KW-0547">Nucleotide-binding</keyword>
<dbReference type="Pfam" id="PF12169">
    <property type="entry name" value="DNA_pol3_gamma3"/>
    <property type="match status" value="1"/>
</dbReference>
<dbReference type="Proteomes" id="UP000295075">
    <property type="component" value="Unassembled WGS sequence"/>
</dbReference>
<feature type="non-terminal residue" evidence="14">
    <location>
        <position position="604"/>
    </location>
</feature>
<feature type="region of interest" description="Disordered" evidence="12">
    <location>
        <begin position="404"/>
        <end position="454"/>
    </location>
</feature>
<keyword evidence="7" id="KW-0862">Zinc</keyword>
<dbReference type="SUPFAM" id="SSF48019">
    <property type="entry name" value="post-AAA+ oligomerization domain-like"/>
    <property type="match status" value="1"/>
</dbReference>
<dbReference type="GO" id="GO:0003677">
    <property type="term" value="F:DNA binding"/>
    <property type="evidence" value="ECO:0007669"/>
    <property type="project" value="InterPro"/>
</dbReference>
<keyword evidence="15" id="KW-1185">Reference proteome</keyword>
<comment type="function">
    <text evidence="11">DNA polymerase III is a complex, multichain enzyme responsible for most of the replicative synthesis in bacteria. This DNA polymerase also exhibits 3' to 5' exonuclease activity.</text>
</comment>
<dbReference type="CDD" id="cd00009">
    <property type="entry name" value="AAA"/>
    <property type="match status" value="1"/>
</dbReference>
<dbReference type="EC" id="2.7.7.7" evidence="11"/>
<dbReference type="InterPro" id="IPR003593">
    <property type="entry name" value="AAA+_ATPase"/>
</dbReference>
<dbReference type="Pfam" id="PF22608">
    <property type="entry name" value="DNAX_ATPase_lid"/>
    <property type="match status" value="1"/>
</dbReference>
<dbReference type="Gene3D" id="1.10.8.60">
    <property type="match status" value="1"/>
</dbReference>
<feature type="compositionally biased region" description="Gly residues" evidence="12">
    <location>
        <begin position="509"/>
        <end position="550"/>
    </location>
</feature>
<dbReference type="SMART" id="SM00382">
    <property type="entry name" value="AAA"/>
    <property type="match status" value="1"/>
</dbReference>
<dbReference type="PANTHER" id="PTHR11669:SF0">
    <property type="entry name" value="PROTEIN STICHEL-LIKE 2"/>
    <property type="match status" value="1"/>
</dbReference>
<dbReference type="EMBL" id="SMKA01000474">
    <property type="protein sequence ID" value="TDC14151.1"/>
    <property type="molecule type" value="Genomic_DNA"/>
</dbReference>
<evidence type="ECO:0000256" key="1">
    <source>
        <dbReference type="ARBA" id="ARBA00006360"/>
    </source>
</evidence>
<dbReference type="InterPro" id="IPR045085">
    <property type="entry name" value="HLD_clamp_pol_III_gamma_tau"/>
</dbReference>
<dbReference type="NCBIfam" id="NF005846">
    <property type="entry name" value="PRK07764.1-6"/>
    <property type="match status" value="1"/>
</dbReference>
<feature type="compositionally biased region" description="Low complexity" evidence="12">
    <location>
        <begin position="404"/>
        <end position="434"/>
    </location>
</feature>
<dbReference type="GO" id="GO:0009360">
    <property type="term" value="C:DNA polymerase III complex"/>
    <property type="evidence" value="ECO:0007669"/>
    <property type="project" value="InterPro"/>
</dbReference>
<comment type="subunit">
    <text evidence="11">DNA polymerase III contains a core (composed of alpha, epsilon and theta chains) that associates with a tau subunit. This core dimerizes to form the POLIII' complex. PolIII' associates with the gamma complex (composed of gamma, delta, delta', psi and chi chains) and with the beta chain to form the complete DNA polymerase III complex.</text>
</comment>
<dbReference type="InterPro" id="IPR022754">
    <property type="entry name" value="DNA_pol_III_gamma-3"/>
</dbReference>
<evidence type="ECO:0000256" key="4">
    <source>
        <dbReference type="ARBA" id="ARBA00022705"/>
    </source>
</evidence>
<evidence type="ECO:0000256" key="9">
    <source>
        <dbReference type="ARBA" id="ARBA00022932"/>
    </source>
</evidence>
<dbReference type="GO" id="GO:0046872">
    <property type="term" value="F:metal ion binding"/>
    <property type="evidence" value="ECO:0007669"/>
    <property type="project" value="UniProtKB-KW"/>
</dbReference>
<keyword evidence="2 11" id="KW-0808">Transferase</keyword>
<keyword evidence="8 11" id="KW-0067">ATP-binding</keyword>
<evidence type="ECO:0000313" key="14">
    <source>
        <dbReference type="EMBL" id="TDC14151.1"/>
    </source>
</evidence>
<feature type="compositionally biased region" description="Gly residues" evidence="12">
    <location>
        <begin position="557"/>
        <end position="604"/>
    </location>
</feature>
<organism evidence="14 15">
    <name type="scientific">Kribbella albertanoniae</name>
    <dbReference type="NCBI Taxonomy" id="1266829"/>
    <lineage>
        <taxon>Bacteria</taxon>
        <taxon>Bacillati</taxon>
        <taxon>Actinomycetota</taxon>
        <taxon>Actinomycetes</taxon>
        <taxon>Propionibacteriales</taxon>
        <taxon>Kribbellaceae</taxon>
        <taxon>Kribbella</taxon>
    </lineage>
</organism>
<dbReference type="PANTHER" id="PTHR11669">
    <property type="entry name" value="REPLICATION FACTOR C / DNA POLYMERASE III GAMMA-TAU SUBUNIT"/>
    <property type="match status" value="1"/>
</dbReference>
<dbReference type="AlphaFoldDB" id="A0A4R4NWD4"/>
<dbReference type="SUPFAM" id="SSF52540">
    <property type="entry name" value="P-loop containing nucleoside triphosphate hydrolases"/>
    <property type="match status" value="1"/>
</dbReference>
<evidence type="ECO:0000256" key="3">
    <source>
        <dbReference type="ARBA" id="ARBA00022695"/>
    </source>
</evidence>
<dbReference type="CDD" id="cd18137">
    <property type="entry name" value="HLD_clamp_pol_III_gamma_tau"/>
    <property type="match status" value="1"/>
</dbReference>
<dbReference type="InterPro" id="IPR050238">
    <property type="entry name" value="DNA_Rep/Repair_Clamp_Loader"/>
</dbReference>
<comment type="similarity">
    <text evidence="1 11">Belongs to the DnaX/STICHEL family.</text>
</comment>
<reference evidence="14 15" key="1">
    <citation type="submission" date="2019-03" db="EMBL/GenBank/DDBJ databases">
        <title>Draft genome sequences of novel Actinobacteria.</title>
        <authorList>
            <person name="Sahin N."/>
            <person name="Ay H."/>
            <person name="Saygin H."/>
        </authorList>
    </citation>
    <scope>NUCLEOTIDE SEQUENCE [LARGE SCALE GENOMIC DNA]</scope>
    <source>
        <strain evidence="14 15">JCM 30547</strain>
    </source>
</reference>
<evidence type="ECO:0000256" key="11">
    <source>
        <dbReference type="RuleBase" id="RU364063"/>
    </source>
</evidence>
<evidence type="ECO:0000256" key="5">
    <source>
        <dbReference type="ARBA" id="ARBA00022723"/>
    </source>
</evidence>
<evidence type="ECO:0000256" key="12">
    <source>
        <dbReference type="SAM" id="MobiDB-lite"/>
    </source>
</evidence>
<dbReference type="InterPro" id="IPR008921">
    <property type="entry name" value="DNA_pol3_clamp-load_cplx_C"/>
</dbReference>